<feature type="signal peptide" evidence="8">
    <location>
        <begin position="1"/>
        <end position="23"/>
    </location>
</feature>
<dbReference type="EMBL" id="QHKI01000004">
    <property type="protein sequence ID" value="RSM88704.1"/>
    <property type="molecule type" value="Genomic_DNA"/>
</dbReference>
<comment type="caution">
    <text evidence="11">The sequence shown here is derived from an EMBL/GenBank/DDBJ whole genome shotgun (WGS) entry which is preliminary data.</text>
</comment>
<dbReference type="Pfam" id="PF00150">
    <property type="entry name" value="Cellulase"/>
    <property type="match status" value="1"/>
</dbReference>
<dbReference type="OrthoDB" id="9801198at2"/>
<comment type="similarity">
    <text evidence="7">Belongs to the glycosyl hydrolase 5 (cellulase A) family.</text>
</comment>
<keyword evidence="3 7" id="KW-0136">Cellulose degradation</keyword>
<sequence length="539" mass="56045">MRMLAMALVLSAGALTAVPAAEAAAVGLRVSGTRVVEANGSTFVMRGVNHPHVWYQSQTSSYANIKSFGANTVRVVLGSGQRWGPTSAAEVTNVISLCKQSRLICVLEAHDTTGFGEEGAAASLDQAASYWISVASALKGQENYVVVNLGNEPFGNNQQVSATWASATSNAIARLRGAGLQHLIMADAPMWGQDWQNIMRDNAASVFNADPQRNTVFSIHMYGVYDTAAEINAYFDAFRTAGLPLVVGEFGHNHSDGNPDEDTIMAQAQSRGIGYLGWSWSGNSGGVEYLDMVTAFNPASLTPWGERVLNGPNGIRQTSREATIYGGGGGDTEPPTTPGTPTASAVTSSSATLTWTPSTDNVGVTGYEVYRATGSGAFSLVGTSGTTTFTNTGLTPSTTYRYQVRARDAVPNFSANSGIVTVTTTAGGGDRTCKVTYGATNWGSNGYTATVTITNTGASAINGWTLAFTYAAGQRLTPPGWSATWTQSTGSADVTATNLTWNGTLAPNAAASIGFNGTHTGANPAPTSFSLNGNTCATS</sequence>
<organism evidence="11 12">
    <name type="scientific">Kibdelosporangium aridum</name>
    <dbReference type="NCBI Taxonomy" id="2030"/>
    <lineage>
        <taxon>Bacteria</taxon>
        <taxon>Bacillati</taxon>
        <taxon>Actinomycetota</taxon>
        <taxon>Actinomycetes</taxon>
        <taxon>Pseudonocardiales</taxon>
        <taxon>Pseudonocardiaceae</taxon>
        <taxon>Kibdelosporangium</taxon>
    </lineage>
</organism>
<feature type="domain" description="CBM2" evidence="10">
    <location>
        <begin position="426"/>
        <end position="539"/>
    </location>
</feature>
<dbReference type="GO" id="GO:0008810">
    <property type="term" value="F:cellulase activity"/>
    <property type="evidence" value="ECO:0007669"/>
    <property type="project" value="UniProtKB-EC"/>
</dbReference>
<evidence type="ECO:0000256" key="8">
    <source>
        <dbReference type="SAM" id="SignalP"/>
    </source>
</evidence>
<feature type="domain" description="Fibronectin type-III" evidence="9">
    <location>
        <begin position="337"/>
        <end position="427"/>
    </location>
</feature>
<dbReference type="InterPro" id="IPR008965">
    <property type="entry name" value="CBM2/CBM3_carb-bd_dom_sf"/>
</dbReference>
<gene>
    <name evidence="11" type="ORF">DMH04_08780</name>
</gene>
<evidence type="ECO:0000259" key="10">
    <source>
        <dbReference type="PROSITE" id="PS51173"/>
    </source>
</evidence>
<keyword evidence="4 7" id="KW-0119">Carbohydrate metabolism</keyword>
<dbReference type="PANTHER" id="PTHR34142:SF1">
    <property type="entry name" value="GLYCOSIDE HYDROLASE FAMILY 5 DOMAIN-CONTAINING PROTEIN"/>
    <property type="match status" value="1"/>
</dbReference>
<evidence type="ECO:0000313" key="12">
    <source>
        <dbReference type="Proteomes" id="UP000287547"/>
    </source>
</evidence>
<dbReference type="InterPro" id="IPR003961">
    <property type="entry name" value="FN3_dom"/>
</dbReference>
<dbReference type="InterPro" id="IPR001919">
    <property type="entry name" value="CBD2"/>
</dbReference>
<dbReference type="InterPro" id="IPR017853">
    <property type="entry name" value="GH"/>
</dbReference>
<dbReference type="InterPro" id="IPR001547">
    <property type="entry name" value="Glyco_hydro_5"/>
</dbReference>
<dbReference type="PANTHER" id="PTHR34142">
    <property type="entry name" value="ENDO-BETA-1,4-GLUCANASE A"/>
    <property type="match status" value="1"/>
</dbReference>
<dbReference type="PROSITE" id="PS51173">
    <property type="entry name" value="CBM2"/>
    <property type="match status" value="1"/>
</dbReference>
<dbReference type="GO" id="GO:0030245">
    <property type="term" value="P:cellulose catabolic process"/>
    <property type="evidence" value="ECO:0007669"/>
    <property type="project" value="UniProtKB-KW"/>
</dbReference>
<dbReference type="InterPro" id="IPR036116">
    <property type="entry name" value="FN3_sf"/>
</dbReference>
<dbReference type="SUPFAM" id="SSF49384">
    <property type="entry name" value="Carbohydrate-binding domain"/>
    <property type="match status" value="1"/>
</dbReference>
<dbReference type="Gene3D" id="3.20.20.80">
    <property type="entry name" value="Glycosidases"/>
    <property type="match status" value="1"/>
</dbReference>
<dbReference type="Gene3D" id="2.60.40.290">
    <property type="match status" value="1"/>
</dbReference>
<evidence type="ECO:0000256" key="3">
    <source>
        <dbReference type="ARBA" id="ARBA00023001"/>
    </source>
</evidence>
<keyword evidence="6 7" id="KW-0624">Polysaccharide degradation</keyword>
<accession>A0A428ZKV9</accession>
<keyword evidence="5 7" id="KW-0326">Glycosidase</keyword>
<dbReference type="Proteomes" id="UP000287547">
    <property type="component" value="Unassembled WGS sequence"/>
</dbReference>
<evidence type="ECO:0000259" key="9">
    <source>
        <dbReference type="PROSITE" id="PS50853"/>
    </source>
</evidence>
<evidence type="ECO:0000256" key="1">
    <source>
        <dbReference type="ARBA" id="ARBA00000966"/>
    </source>
</evidence>
<evidence type="ECO:0000256" key="6">
    <source>
        <dbReference type="ARBA" id="ARBA00023326"/>
    </source>
</evidence>
<dbReference type="AlphaFoldDB" id="A0A428ZKV9"/>
<name>A0A428ZKV9_KIBAR</name>
<dbReference type="PROSITE" id="PS50853">
    <property type="entry name" value="FN3"/>
    <property type="match status" value="1"/>
</dbReference>
<evidence type="ECO:0000256" key="5">
    <source>
        <dbReference type="ARBA" id="ARBA00023295"/>
    </source>
</evidence>
<dbReference type="SUPFAM" id="SSF51445">
    <property type="entry name" value="(Trans)glycosidases"/>
    <property type="match status" value="1"/>
</dbReference>
<dbReference type="Pfam" id="PF00041">
    <property type="entry name" value="fn3"/>
    <property type="match status" value="1"/>
</dbReference>
<dbReference type="InterPro" id="IPR013783">
    <property type="entry name" value="Ig-like_fold"/>
</dbReference>
<dbReference type="SMART" id="SM00060">
    <property type="entry name" value="FN3"/>
    <property type="match status" value="1"/>
</dbReference>
<evidence type="ECO:0000256" key="4">
    <source>
        <dbReference type="ARBA" id="ARBA00023277"/>
    </source>
</evidence>
<keyword evidence="8" id="KW-0732">Signal</keyword>
<feature type="chain" id="PRO_5019320621" description="Endoglucanase" evidence="8">
    <location>
        <begin position="24"/>
        <end position="539"/>
    </location>
</feature>
<keyword evidence="2 7" id="KW-0378">Hydrolase</keyword>
<reference evidence="11 12" key="1">
    <citation type="submission" date="2018-05" db="EMBL/GenBank/DDBJ databases">
        <title>Evolution of GPA BGCs.</title>
        <authorList>
            <person name="Waglechner N."/>
            <person name="Wright G.D."/>
        </authorList>
    </citation>
    <scope>NUCLEOTIDE SEQUENCE [LARGE SCALE GENOMIC DNA]</scope>
    <source>
        <strain evidence="11 12">A82846</strain>
    </source>
</reference>
<dbReference type="SUPFAM" id="SSF49265">
    <property type="entry name" value="Fibronectin type III"/>
    <property type="match status" value="1"/>
</dbReference>
<dbReference type="InterPro" id="IPR012291">
    <property type="entry name" value="CBM2_carb-bd_dom_sf"/>
</dbReference>
<dbReference type="EC" id="3.2.1.4" evidence="7"/>
<evidence type="ECO:0000256" key="2">
    <source>
        <dbReference type="ARBA" id="ARBA00022801"/>
    </source>
</evidence>
<proteinExistence type="inferred from homology"/>
<dbReference type="Pfam" id="PF00553">
    <property type="entry name" value="CBM_2"/>
    <property type="match status" value="1"/>
</dbReference>
<evidence type="ECO:0000313" key="11">
    <source>
        <dbReference type="EMBL" id="RSM88704.1"/>
    </source>
</evidence>
<dbReference type="SMART" id="SM00637">
    <property type="entry name" value="CBD_II"/>
    <property type="match status" value="1"/>
</dbReference>
<dbReference type="Gene3D" id="2.60.40.10">
    <property type="entry name" value="Immunoglobulins"/>
    <property type="match status" value="1"/>
</dbReference>
<comment type="catalytic activity">
    <reaction evidence="1 7">
        <text>Endohydrolysis of (1-&gt;4)-beta-D-glucosidic linkages in cellulose, lichenin and cereal beta-D-glucans.</text>
        <dbReference type="EC" id="3.2.1.4"/>
    </reaction>
</comment>
<evidence type="ECO:0000256" key="7">
    <source>
        <dbReference type="RuleBase" id="RU361153"/>
    </source>
</evidence>
<dbReference type="GO" id="GO:0030247">
    <property type="term" value="F:polysaccharide binding"/>
    <property type="evidence" value="ECO:0007669"/>
    <property type="project" value="UniProtKB-UniRule"/>
</dbReference>
<protein>
    <recommendedName>
        <fullName evidence="7">Endoglucanase</fullName>
        <ecNumber evidence="7">3.2.1.4</ecNumber>
    </recommendedName>
</protein>
<dbReference type="CDD" id="cd00063">
    <property type="entry name" value="FN3"/>
    <property type="match status" value="1"/>
</dbReference>